<protein>
    <submittedName>
        <fullName evidence="1">Uncharacterized protein</fullName>
    </submittedName>
</protein>
<organism evidence="1 2">
    <name type="scientific">Streptomyces olivochromogenes</name>
    <dbReference type="NCBI Taxonomy" id="1963"/>
    <lineage>
        <taxon>Bacteria</taxon>
        <taxon>Bacillati</taxon>
        <taxon>Actinomycetota</taxon>
        <taxon>Actinomycetes</taxon>
        <taxon>Kitasatosporales</taxon>
        <taxon>Streptomycetaceae</taxon>
        <taxon>Streptomyces</taxon>
    </lineage>
</organism>
<comment type="caution">
    <text evidence="1">The sequence shown here is derived from an EMBL/GenBank/DDBJ whole genome shotgun (WGS) entry which is preliminary data.</text>
</comment>
<accession>A0A250V6B0</accession>
<gene>
    <name evidence="1" type="ORF">SO3561_01207</name>
</gene>
<sequence length="46" mass="4788">MPFGKQLEVRAGLKRKAGGSCGGAVVPGERGFKVAADHMSSLPEPY</sequence>
<evidence type="ECO:0000313" key="2">
    <source>
        <dbReference type="Proteomes" id="UP000217446"/>
    </source>
</evidence>
<dbReference type="Proteomes" id="UP000217446">
    <property type="component" value="Unassembled WGS sequence"/>
</dbReference>
<keyword evidence="2" id="KW-1185">Reference proteome</keyword>
<proteinExistence type="predicted"/>
<name>A0A250V6B0_STROL</name>
<dbReference type="EMBL" id="BDQI01000001">
    <property type="protein sequence ID" value="GAX49718.1"/>
    <property type="molecule type" value="Genomic_DNA"/>
</dbReference>
<dbReference type="AlphaFoldDB" id="A0A250V6B0"/>
<evidence type="ECO:0000313" key="1">
    <source>
        <dbReference type="EMBL" id="GAX49718.1"/>
    </source>
</evidence>
<reference evidence="2" key="1">
    <citation type="submission" date="2017-05" db="EMBL/GenBank/DDBJ databases">
        <title>Streptomyces olivochromogenes NBRC 3561 whole genome shotgun sequence.</title>
        <authorList>
            <person name="Dohra H."/>
            <person name="Kodani S."/>
        </authorList>
    </citation>
    <scope>NUCLEOTIDE SEQUENCE [LARGE SCALE GENOMIC DNA]</scope>
    <source>
        <strain evidence="2">NBRC 3561</strain>
    </source>
</reference>